<name>D6WHV1_TRICA</name>
<proteinExistence type="predicted"/>
<protein>
    <submittedName>
        <fullName evidence="1">Uncharacterized protein</fullName>
    </submittedName>
</protein>
<dbReference type="InParanoid" id="D6WHV1"/>
<sequence>MMLTGSQERRMSAAVPAAAAGEQWRAHYTSLVMDRQYRLAVRARIFAPNSHVVAVIVIYHPISNHTSPWLELTTFAPPAGVTVVSSCVVIPKINLP</sequence>
<reference evidence="1 2" key="1">
    <citation type="journal article" date="2008" name="Nature">
        <title>The genome of the model beetle and pest Tribolium castaneum.</title>
        <authorList>
            <consortium name="Tribolium Genome Sequencing Consortium"/>
            <person name="Richards S."/>
            <person name="Gibbs R.A."/>
            <person name="Weinstock G.M."/>
            <person name="Brown S.J."/>
            <person name="Denell R."/>
            <person name="Beeman R.W."/>
            <person name="Gibbs R."/>
            <person name="Beeman R.W."/>
            <person name="Brown S.J."/>
            <person name="Bucher G."/>
            <person name="Friedrich M."/>
            <person name="Grimmelikhuijzen C.J."/>
            <person name="Klingler M."/>
            <person name="Lorenzen M."/>
            <person name="Richards S."/>
            <person name="Roth S."/>
            <person name="Schroder R."/>
            <person name="Tautz D."/>
            <person name="Zdobnov E.M."/>
            <person name="Muzny D."/>
            <person name="Gibbs R.A."/>
            <person name="Weinstock G.M."/>
            <person name="Attaway T."/>
            <person name="Bell S."/>
            <person name="Buhay C.J."/>
            <person name="Chandrabose M.N."/>
            <person name="Chavez D."/>
            <person name="Clerk-Blankenburg K.P."/>
            <person name="Cree A."/>
            <person name="Dao M."/>
            <person name="Davis C."/>
            <person name="Chacko J."/>
            <person name="Dinh H."/>
            <person name="Dugan-Rocha S."/>
            <person name="Fowler G."/>
            <person name="Garner T.T."/>
            <person name="Garnes J."/>
            <person name="Gnirke A."/>
            <person name="Hawes A."/>
            <person name="Hernandez J."/>
            <person name="Hines S."/>
            <person name="Holder M."/>
            <person name="Hume J."/>
            <person name="Jhangiani S.N."/>
            <person name="Joshi V."/>
            <person name="Khan Z.M."/>
            <person name="Jackson L."/>
            <person name="Kovar C."/>
            <person name="Kowis A."/>
            <person name="Lee S."/>
            <person name="Lewis L.R."/>
            <person name="Margolis J."/>
            <person name="Morgan M."/>
            <person name="Nazareth L.V."/>
            <person name="Nguyen N."/>
            <person name="Okwuonu G."/>
            <person name="Parker D."/>
            <person name="Richards S."/>
            <person name="Ruiz S.J."/>
            <person name="Santibanez J."/>
            <person name="Savard J."/>
            <person name="Scherer S.E."/>
            <person name="Schneider B."/>
            <person name="Sodergren E."/>
            <person name="Tautz D."/>
            <person name="Vattahil S."/>
            <person name="Villasana D."/>
            <person name="White C.S."/>
            <person name="Wright R."/>
            <person name="Park Y."/>
            <person name="Beeman R.W."/>
            <person name="Lord J."/>
            <person name="Oppert B."/>
            <person name="Lorenzen M."/>
            <person name="Brown S."/>
            <person name="Wang L."/>
            <person name="Savard J."/>
            <person name="Tautz D."/>
            <person name="Richards S."/>
            <person name="Weinstock G."/>
            <person name="Gibbs R.A."/>
            <person name="Liu Y."/>
            <person name="Worley K."/>
            <person name="Weinstock G."/>
            <person name="Elsik C.G."/>
            <person name="Reese J.T."/>
            <person name="Elhaik E."/>
            <person name="Landan G."/>
            <person name="Graur D."/>
            <person name="Arensburger P."/>
            <person name="Atkinson P."/>
            <person name="Beeman R.W."/>
            <person name="Beidler J."/>
            <person name="Brown S.J."/>
            <person name="Demuth J.P."/>
            <person name="Drury D.W."/>
            <person name="Du Y.Z."/>
            <person name="Fujiwara H."/>
            <person name="Lorenzen M."/>
            <person name="Maselli V."/>
            <person name="Osanai M."/>
            <person name="Park Y."/>
            <person name="Robertson H.M."/>
            <person name="Tu Z."/>
            <person name="Wang J.J."/>
            <person name="Wang S."/>
            <person name="Richards S."/>
            <person name="Song H."/>
            <person name="Zhang L."/>
            <person name="Sodergren E."/>
            <person name="Werner D."/>
            <person name="Stanke M."/>
            <person name="Morgenstern B."/>
            <person name="Solovyev V."/>
            <person name="Kosarev P."/>
            <person name="Brown G."/>
            <person name="Chen H.C."/>
            <person name="Ermolaeva O."/>
            <person name="Hlavina W."/>
            <person name="Kapustin Y."/>
            <person name="Kiryutin B."/>
            <person name="Kitts P."/>
            <person name="Maglott D."/>
            <person name="Pruitt K."/>
            <person name="Sapojnikov V."/>
            <person name="Souvorov A."/>
            <person name="Mackey A.J."/>
            <person name="Waterhouse R.M."/>
            <person name="Wyder S."/>
            <person name="Zdobnov E.M."/>
            <person name="Zdobnov E.M."/>
            <person name="Wyder S."/>
            <person name="Kriventseva E.V."/>
            <person name="Kadowaki T."/>
            <person name="Bork P."/>
            <person name="Aranda M."/>
            <person name="Bao R."/>
            <person name="Beermann A."/>
            <person name="Berns N."/>
            <person name="Bolognesi R."/>
            <person name="Bonneton F."/>
            <person name="Bopp D."/>
            <person name="Brown S.J."/>
            <person name="Bucher G."/>
            <person name="Butts T."/>
            <person name="Chaumot A."/>
            <person name="Denell R.E."/>
            <person name="Ferrier D.E."/>
            <person name="Friedrich M."/>
            <person name="Gordon C.M."/>
            <person name="Jindra M."/>
            <person name="Klingler M."/>
            <person name="Lan Q."/>
            <person name="Lattorff H.M."/>
            <person name="Laudet V."/>
            <person name="von Levetsow C."/>
            <person name="Liu Z."/>
            <person name="Lutz R."/>
            <person name="Lynch J.A."/>
            <person name="da Fonseca R.N."/>
            <person name="Posnien N."/>
            <person name="Reuter R."/>
            <person name="Roth S."/>
            <person name="Savard J."/>
            <person name="Schinko J.B."/>
            <person name="Schmitt C."/>
            <person name="Schoppmeier M."/>
            <person name="Schroder R."/>
            <person name="Shippy T.D."/>
            <person name="Simonnet F."/>
            <person name="Marques-Souza H."/>
            <person name="Tautz D."/>
            <person name="Tomoyasu Y."/>
            <person name="Trauner J."/>
            <person name="Van der Zee M."/>
            <person name="Vervoort M."/>
            <person name="Wittkopp N."/>
            <person name="Wimmer E.A."/>
            <person name="Yang X."/>
            <person name="Jones A.K."/>
            <person name="Sattelle D.B."/>
            <person name="Ebert P.R."/>
            <person name="Nelson D."/>
            <person name="Scott J.G."/>
            <person name="Beeman R.W."/>
            <person name="Muthukrishnan S."/>
            <person name="Kramer K.J."/>
            <person name="Arakane Y."/>
            <person name="Beeman R.W."/>
            <person name="Zhu Q."/>
            <person name="Hogenkamp D."/>
            <person name="Dixit R."/>
            <person name="Oppert B."/>
            <person name="Jiang H."/>
            <person name="Zou Z."/>
            <person name="Marshall J."/>
            <person name="Elpidina E."/>
            <person name="Vinokurov K."/>
            <person name="Oppert C."/>
            <person name="Zou Z."/>
            <person name="Evans J."/>
            <person name="Lu Z."/>
            <person name="Zhao P."/>
            <person name="Sumathipala N."/>
            <person name="Altincicek B."/>
            <person name="Vilcinskas A."/>
            <person name="Williams M."/>
            <person name="Hultmark D."/>
            <person name="Hetru C."/>
            <person name="Jiang H."/>
            <person name="Grimmelikhuijzen C.J."/>
            <person name="Hauser F."/>
            <person name="Cazzamali G."/>
            <person name="Williamson M."/>
            <person name="Park Y."/>
            <person name="Li B."/>
            <person name="Tanaka Y."/>
            <person name="Predel R."/>
            <person name="Neupert S."/>
            <person name="Schachtner J."/>
            <person name="Verleyen P."/>
            <person name="Raible F."/>
            <person name="Bork P."/>
            <person name="Friedrich M."/>
            <person name="Walden K.K."/>
            <person name="Robertson H.M."/>
            <person name="Angeli S."/>
            <person name="Foret S."/>
            <person name="Bucher G."/>
            <person name="Schuetz S."/>
            <person name="Maleszka R."/>
            <person name="Wimmer E.A."/>
            <person name="Beeman R.W."/>
            <person name="Lorenzen M."/>
            <person name="Tomoyasu Y."/>
            <person name="Miller S.C."/>
            <person name="Grossmann D."/>
            <person name="Bucher G."/>
        </authorList>
    </citation>
    <scope>NUCLEOTIDE SEQUENCE [LARGE SCALE GENOMIC DNA]</scope>
    <source>
        <strain evidence="1 2">Georgia GA2</strain>
    </source>
</reference>
<keyword evidence="2" id="KW-1185">Reference proteome</keyword>
<reference evidence="1 2" key="2">
    <citation type="journal article" date="2010" name="Nucleic Acids Res.">
        <title>BeetleBase in 2010: revisions to provide comprehensive genomic information for Tribolium castaneum.</title>
        <authorList>
            <person name="Kim H.S."/>
            <person name="Murphy T."/>
            <person name="Xia J."/>
            <person name="Caragea D."/>
            <person name="Park Y."/>
            <person name="Beeman R.W."/>
            <person name="Lorenzen M.D."/>
            <person name="Butcher S."/>
            <person name="Manak J.R."/>
            <person name="Brown S.J."/>
        </authorList>
    </citation>
    <scope>GENOME REANNOTATION</scope>
    <source>
        <strain evidence="1 2">Georgia GA2</strain>
    </source>
</reference>
<evidence type="ECO:0000313" key="2">
    <source>
        <dbReference type="Proteomes" id="UP000007266"/>
    </source>
</evidence>
<dbReference type="Proteomes" id="UP000007266">
    <property type="component" value="Linkage group 3"/>
</dbReference>
<dbReference type="HOGENOM" id="CLU_2362437_0_0_1"/>
<evidence type="ECO:0000313" key="1">
    <source>
        <dbReference type="EMBL" id="EFA00698.1"/>
    </source>
</evidence>
<accession>D6WHV1</accession>
<dbReference type="AlphaFoldDB" id="D6WHV1"/>
<dbReference type="EMBL" id="KQ971321">
    <property type="protein sequence ID" value="EFA00698.1"/>
    <property type="molecule type" value="Genomic_DNA"/>
</dbReference>
<organism evidence="1 2">
    <name type="scientific">Tribolium castaneum</name>
    <name type="common">Red flour beetle</name>
    <dbReference type="NCBI Taxonomy" id="7070"/>
    <lineage>
        <taxon>Eukaryota</taxon>
        <taxon>Metazoa</taxon>
        <taxon>Ecdysozoa</taxon>
        <taxon>Arthropoda</taxon>
        <taxon>Hexapoda</taxon>
        <taxon>Insecta</taxon>
        <taxon>Pterygota</taxon>
        <taxon>Neoptera</taxon>
        <taxon>Endopterygota</taxon>
        <taxon>Coleoptera</taxon>
        <taxon>Polyphaga</taxon>
        <taxon>Cucujiformia</taxon>
        <taxon>Tenebrionidae</taxon>
        <taxon>Tenebrionidae incertae sedis</taxon>
        <taxon>Tribolium</taxon>
    </lineage>
</organism>
<gene>
    <name evidence="1" type="primary">GLEAN_03577</name>
    <name evidence="1" type="ORF">TcasGA2_TC003577</name>
</gene>